<dbReference type="GO" id="GO:0016301">
    <property type="term" value="F:kinase activity"/>
    <property type="evidence" value="ECO:0007669"/>
    <property type="project" value="UniProtKB-KW"/>
</dbReference>
<dbReference type="InterPro" id="IPR003661">
    <property type="entry name" value="HisK_dim/P_dom"/>
</dbReference>
<dbReference type="SUPFAM" id="SSF47384">
    <property type="entry name" value="Homodimeric domain of signal transducing histidine kinase"/>
    <property type="match status" value="1"/>
</dbReference>
<evidence type="ECO:0000256" key="2">
    <source>
        <dbReference type="ARBA" id="ARBA00012438"/>
    </source>
</evidence>
<feature type="region of interest" description="Disordered" evidence="3">
    <location>
        <begin position="122"/>
        <end position="170"/>
    </location>
</feature>
<dbReference type="Gene3D" id="1.10.287.130">
    <property type="match status" value="1"/>
</dbReference>
<evidence type="ECO:0000256" key="1">
    <source>
        <dbReference type="ARBA" id="ARBA00000085"/>
    </source>
</evidence>
<dbReference type="PROSITE" id="PS50109">
    <property type="entry name" value="HIS_KIN"/>
    <property type="match status" value="1"/>
</dbReference>
<sequence length="557" mass="60554">MRFDDRLNTVLKGNLPEGSAAATQWRQVIDLMAQKPGDLANQDVQQGLTRLRDLHDRVSDADRLAAVQSLNGRLRSAPLLVYLSADSDAICDAAVAAADLTPEISADAFPRLSERAQAQLRSRGFQAADEQPVDVSPVAEDERKSVGRVYERPSSEVSGESAPVVPAEKTEESQISALVEKIADYQKNRSVEATGQPAGETGNKVSFLESLEAIRFETDESGTIMWTEGPPVGAIVGVTIAQPAFDDGPGPDAYGAAAFRQRMPMENARMRLCGASIVAGDWRMSAIPFFSEETGRFEGYRGIMRRPNIAEDAGHSSIDLERREQLQQLIHELRTPLNAVIGFSEIIEQQLFGPASFEYRSLARNIMDEARRLLAGFEDLDIAVKVDSGQLPESVGTTKADWLFERMTQRLQGLTQSKTVDLNISKAEPVRPFALDGESVERIFARLLSAAIIACENGETLKGELRTRIGVQPTNQFTLSRPSRIKDIAESVLLDPSQGIDGDVGESSLLGLGFSLRLVRNLAQAAGGSLTINKDNIALTLPAAAPGKINVRETEIE</sequence>
<evidence type="ECO:0000259" key="4">
    <source>
        <dbReference type="PROSITE" id="PS50109"/>
    </source>
</evidence>
<gene>
    <name evidence="5" type="ORF">HUO14_06835</name>
</gene>
<proteinExistence type="predicted"/>
<evidence type="ECO:0000313" key="6">
    <source>
        <dbReference type="Proteomes" id="UP000652427"/>
    </source>
</evidence>
<comment type="catalytic activity">
    <reaction evidence="1">
        <text>ATP + protein L-histidine = ADP + protein N-phospho-L-histidine.</text>
        <dbReference type="EC" id="2.7.13.3"/>
    </reaction>
</comment>
<feature type="compositionally biased region" description="Basic and acidic residues" evidence="3">
    <location>
        <begin position="140"/>
        <end position="154"/>
    </location>
</feature>
<evidence type="ECO:0000256" key="3">
    <source>
        <dbReference type="SAM" id="MobiDB-lite"/>
    </source>
</evidence>
<dbReference type="SMART" id="SM00388">
    <property type="entry name" value="HisKA"/>
    <property type="match status" value="1"/>
</dbReference>
<dbReference type="Pfam" id="PF00512">
    <property type="entry name" value="HisKA"/>
    <property type="match status" value="1"/>
</dbReference>
<dbReference type="RefSeq" id="WP_176279126.1">
    <property type="nucleotide sequence ID" value="NZ_JABWMH010000002.1"/>
</dbReference>
<feature type="domain" description="Histidine kinase" evidence="4">
    <location>
        <begin position="328"/>
        <end position="532"/>
    </location>
</feature>
<dbReference type="CDD" id="cd00082">
    <property type="entry name" value="HisKA"/>
    <property type="match status" value="1"/>
</dbReference>
<keyword evidence="6" id="KW-1185">Reference proteome</keyword>
<protein>
    <recommendedName>
        <fullName evidence="2">histidine kinase</fullName>
        <ecNumber evidence="2">2.7.13.3</ecNumber>
    </recommendedName>
</protein>
<keyword evidence="5" id="KW-0808">Transferase</keyword>
<dbReference type="EC" id="2.7.13.3" evidence="2"/>
<dbReference type="InterPro" id="IPR036097">
    <property type="entry name" value="HisK_dim/P_sf"/>
</dbReference>
<name>A0ABX2N1T5_9SPHN</name>
<comment type="caution">
    <text evidence="5">The sequence shown here is derived from an EMBL/GenBank/DDBJ whole genome shotgun (WGS) entry which is preliminary data.</text>
</comment>
<dbReference type="Proteomes" id="UP000652427">
    <property type="component" value="Unassembled WGS sequence"/>
</dbReference>
<keyword evidence="5" id="KW-0418">Kinase</keyword>
<accession>A0ABX2N1T5</accession>
<dbReference type="InterPro" id="IPR005467">
    <property type="entry name" value="His_kinase_dom"/>
</dbReference>
<reference evidence="5 6" key="1">
    <citation type="submission" date="2020-06" db="EMBL/GenBank/DDBJ databases">
        <authorList>
            <person name="Kim S.-J."/>
            <person name="Park S.-J."/>
        </authorList>
    </citation>
    <scope>NUCLEOTIDE SEQUENCE [LARGE SCALE GENOMIC DNA]</scope>
    <source>
        <strain evidence="5 6">SW-151</strain>
    </source>
</reference>
<dbReference type="EMBL" id="JABWMH010000002">
    <property type="protein sequence ID" value="NVD27618.1"/>
    <property type="molecule type" value="Genomic_DNA"/>
</dbReference>
<organism evidence="5 6">
    <name type="scientific">Parasphingorhabdus flavimaris</name>
    <dbReference type="NCBI Taxonomy" id="266812"/>
    <lineage>
        <taxon>Bacteria</taxon>
        <taxon>Pseudomonadati</taxon>
        <taxon>Pseudomonadota</taxon>
        <taxon>Alphaproteobacteria</taxon>
        <taxon>Sphingomonadales</taxon>
        <taxon>Sphingomonadaceae</taxon>
        <taxon>Parasphingorhabdus</taxon>
    </lineage>
</organism>
<evidence type="ECO:0000313" key="5">
    <source>
        <dbReference type="EMBL" id="NVD27618.1"/>
    </source>
</evidence>